<name>A0ABU4RSD8_9GAMM</name>
<keyword evidence="6" id="KW-1185">Reference proteome</keyword>
<evidence type="ECO:0000256" key="4">
    <source>
        <dbReference type="ARBA" id="ARBA00023136"/>
    </source>
</evidence>
<proteinExistence type="predicted"/>
<comment type="caution">
    <text evidence="5">The sequence shown here is derived from an EMBL/GenBank/DDBJ whole genome shotgun (WGS) entry which is preliminary data.</text>
</comment>
<reference evidence="5 6" key="1">
    <citation type="submission" date="2023-11" db="EMBL/GenBank/DDBJ databases">
        <title>Gilvimarinus fulvus sp. nov., isolated from the surface of Kelp.</title>
        <authorList>
            <person name="Sun Y.Y."/>
            <person name="Gong Y."/>
            <person name="Du Z.J."/>
        </authorList>
    </citation>
    <scope>NUCLEOTIDE SEQUENCE [LARGE SCALE GENOMIC DNA]</scope>
    <source>
        <strain evidence="5 6">SDUM040013</strain>
    </source>
</reference>
<keyword evidence="2" id="KW-0333">Golgi apparatus</keyword>
<protein>
    <submittedName>
        <fullName evidence="5">GPP34 family phosphoprotein</fullName>
    </submittedName>
</protein>
<evidence type="ECO:0000256" key="1">
    <source>
        <dbReference type="ARBA" id="ARBA00004255"/>
    </source>
</evidence>
<dbReference type="PANTHER" id="PTHR12704">
    <property type="entry name" value="TRANS-GOLGI PROTEIN GMX33"/>
    <property type="match status" value="1"/>
</dbReference>
<evidence type="ECO:0000313" key="5">
    <source>
        <dbReference type="EMBL" id="MDX6847795.1"/>
    </source>
</evidence>
<evidence type="ECO:0000256" key="2">
    <source>
        <dbReference type="ARBA" id="ARBA00023034"/>
    </source>
</evidence>
<keyword evidence="4" id="KW-0472">Membrane</keyword>
<evidence type="ECO:0000313" key="6">
    <source>
        <dbReference type="Proteomes" id="UP001273505"/>
    </source>
</evidence>
<dbReference type="Pfam" id="PF05719">
    <property type="entry name" value="GPP34"/>
    <property type="match status" value="1"/>
</dbReference>
<comment type="subcellular location">
    <subcellularLocation>
        <location evidence="1">Golgi apparatus membrane</location>
        <topology evidence="1">Peripheral membrane protein</topology>
        <orientation evidence="1">Cytoplasmic side</orientation>
    </subcellularLocation>
</comment>
<keyword evidence="3" id="KW-0446">Lipid-binding</keyword>
<dbReference type="InterPro" id="IPR038261">
    <property type="entry name" value="GPP34-like_sf"/>
</dbReference>
<dbReference type="EMBL" id="JAXAFO010000001">
    <property type="protein sequence ID" value="MDX6847795.1"/>
    <property type="molecule type" value="Genomic_DNA"/>
</dbReference>
<dbReference type="Proteomes" id="UP001273505">
    <property type="component" value="Unassembled WGS sequence"/>
</dbReference>
<organism evidence="5 6">
    <name type="scientific">Gilvimarinus gilvus</name>
    <dbReference type="NCBI Taxonomy" id="3058038"/>
    <lineage>
        <taxon>Bacteria</taxon>
        <taxon>Pseudomonadati</taxon>
        <taxon>Pseudomonadota</taxon>
        <taxon>Gammaproteobacteria</taxon>
        <taxon>Cellvibrionales</taxon>
        <taxon>Cellvibrionaceae</taxon>
        <taxon>Gilvimarinus</taxon>
    </lineage>
</organism>
<dbReference type="Gene3D" id="1.10.3630.10">
    <property type="entry name" value="yeast vps74-n-term truncation variant domain like"/>
    <property type="match status" value="1"/>
</dbReference>
<dbReference type="InterPro" id="IPR008628">
    <property type="entry name" value="GPP34-like"/>
</dbReference>
<dbReference type="PANTHER" id="PTHR12704:SF2">
    <property type="entry name" value="GOLGI PHOSPHOPROTEIN 3 HOMOLOG SAURON"/>
    <property type="match status" value="1"/>
</dbReference>
<accession>A0ABU4RSD8</accession>
<sequence length="228" mass="24874">MNDINLFLYEEIMLLALRDEEGTIAASFVEQVIAGAVLAELLLGGRISVGGSKKQLVDIHDATHAGDPIVDECLDKISASKKPASLQAWVTQLAGLKDLRHRVAQQLCERGILRADQDKVLFLFKRRIYPEINSVPEKAIIERLRAAIFSDTAELDPRTVVLISLADGSDLLNQTFGRKELKGRQERIKQIANGELTGKATKDVITACQTAVMVAAIMPAIVSTTVVS</sequence>
<gene>
    <name evidence="5" type="ORF">SCD92_00395</name>
</gene>
<evidence type="ECO:0000256" key="3">
    <source>
        <dbReference type="ARBA" id="ARBA00023121"/>
    </source>
</evidence>
<dbReference type="RefSeq" id="WP_302724397.1">
    <property type="nucleotide sequence ID" value="NZ_JAULRU010000797.1"/>
</dbReference>